<protein>
    <submittedName>
        <fullName evidence="1">Uncharacterized protein</fullName>
    </submittedName>
</protein>
<keyword evidence="2" id="KW-1185">Reference proteome</keyword>
<gene>
    <name evidence="1" type="ORF">CONLIGDRAFT_633679</name>
</gene>
<proteinExistence type="predicted"/>
<dbReference type="AlphaFoldDB" id="A0A1J7JC39"/>
<evidence type="ECO:0000313" key="2">
    <source>
        <dbReference type="Proteomes" id="UP000182658"/>
    </source>
</evidence>
<evidence type="ECO:0000313" key="1">
    <source>
        <dbReference type="EMBL" id="OIW27320.1"/>
    </source>
</evidence>
<reference evidence="1 2" key="1">
    <citation type="submission" date="2016-10" db="EMBL/GenBank/DDBJ databases">
        <title>Draft genome sequence of Coniochaeta ligniaria NRRL30616, a lignocellulolytic fungus for bioabatement of inhibitors in plant biomass hydrolysates.</title>
        <authorList>
            <consortium name="DOE Joint Genome Institute"/>
            <person name="Jimenez D.J."/>
            <person name="Hector R.E."/>
            <person name="Riley R."/>
            <person name="Sun H."/>
            <person name="Grigoriev I.V."/>
            <person name="Van Elsas J.D."/>
            <person name="Nichols N.N."/>
        </authorList>
    </citation>
    <scope>NUCLEOTIDE SEQUENCE [LARGE SCALE GENOMIC DNA]</scope>
    <source>
        <strain evidence="1 2">NRRL 30616</strain>
    </source>
</reference>
<sequence length="96" mass="10435">MQCLLACCFLRALGRTRNPPAATSLSKVLRTSTHRWHLRTTALPGSATSTLPRTPPCSRTISMSTAETQNHPFIALARAALRGPPAYDFQVALALF</sequence>
<name>A0A1J7JC39_9PEZI</name>
<dbReference type="Proteomes" id="UP000182658">
    <property type="component" value="Unassembled WGS sequence"/>
</dbReference>
<dbReference type="EMBL" id="KV875099">
    <property type="protein sequence ID" value="OIW27320.1"/>
    <property type="molecule type" value="Genomic_DNA"/>
</dbReference>
<accession>A0A1J7JC39</accession>
<dbReference type="InParanoid" id="A0A1J7JC39"/>
<organism evidence="1 2">
    <name type="scientific">Coniochaeta ligniaria NRRL 30616</name>
    <dbReference type="NCBI Taxonomy" id="1408157"/>
    <lineage>
        <taxon>Eukaryota</taxon>
        <taxon>Fungi</taxon>
        <taxon>Dikarya</taxon>
        <taxon>Ascomycota</taxon>
        <taxon>Pezizomycotina</taxon>
        <taxon>Sordariomycetes</taxon>
        <taxon>Sordariomycetidae</taxon>
        <taxon>Coniochaetales</taxon>
        <taxon>Coniochaetaceae</taxon>
        <taxon>Coniochaeta</taxon>
    </lineage>
</organism>